<feature type="non-terminal residue" evidence="1">
    <location>
        <position position="25"/>
    </location>
</feature>
<name>K2AFJ8_9BACT</name>
<accession>K2AFJ8</accession>
<dbReference type="AlphaFoldDB" id="K2AFJ8"/>
<proteinExistence type="predicted"/>
<sequence>MKSMIYTIYFLKKCKKKVIFVKNSS</sequence>
<comment type="caution">
    <text evidence="1">The sequence shown here is derived from an EMBL/GenBank/DDBJ whole genome shotgun (WGS) entry which is preliminary data.</text>
</comment>
<evidence type="ECO:0000313" key="1">
    <source>
        <dbReference type="EMBL" id="EKD66775.1"/>
    </source>
</evidence>
<protein>
    <submittedName>
        <fullName evidence="1">Uncharacterized protein</fullName>
    </submittedName>
</protein>
<dbReference type="EMBL" id="AMFJ01021597">
    <property type="protein sequence ID" value="EKD66775.1"/>
    <property type="molecule type" value="Genomic_DNA"/>
</dbReference>
<organism evidence="1">
    <name type="scientific">uncultured bacterium</name>
    <name type="common">gcode 4</name>
    <dbReference type="NCBI Taxonomy" id="1234023"/>
    <lineage>
        <taxon>Bacteria</taxon>
        <taxon>environmental samples</taxon>
    </lineage>
</organism>
<gene>
    <name evidence="1" type="ORF">ACD_49C00011G0004</name>
</gene>
<reference evidence="1" key="1">
    <citation type="journal article" date="2012" name="Science">
        <title>Fermentation, hydrogen, and sulfur metabolism in multiple uncultivated bacterial phyla.</title>
        <authorList>
            <person name="Wrighton K.C."/>
            <person name="Thomas B.C."/>
            <person name="Sharon I."/>
            <person name="Miller C.S."/>
            <person name="Castelle C.J."/>
            <person name="VerBerkmoes N.C."/>
            <person name="Wilkins M.J."/>
            <person name="Hettich R.L."/>
            <person name="Lipton M.S."/>
            <person name="Williams K.H."/>
            <person name="Long P.E."/>
            <person name="Banfield J.F."/>
        </authorList>
    </citation>
    <scope>NUCLEOTIDE SEQUENCE [LARGE SCALE GENOMIC DNA]</scope>
</reference>